<dbReference type="InterPro" id="IPR036282">
    <property type="entry name" value="Glutathione-S-Trfase_C_sf"/>
</dbReference>
<evidence type="ECO:0000259" key="1">
    <source>
        <dbReference type="PROSITE" id="PS50404"/>
    </source>
</evidence>
<dbReference type="InterPro" id="IPR036249">
    <property type="entry name" value="Thioredoxin-like_sf"/>
</dbReference>
<dbReference type="PANTHER" id="PTHR44051">
    <property type="entry name" value="GLUTATHIONE S-TRANSFERASE-RELATED"/>
    <property type="match status" value="1"/>
</dbReference>
<dbReference type="EMBL" id="JAYLLH010000001">
    <property type="protein sequence ID" value="MEC3859904.1"/>
    <property type="molecule type" value="Genomic_DNA"/>
</dbReference>
<feature type="domain" description="GST C-terminal" evidence="2">
    <location>
        <begin position="79"/>
        <end position="196"/>
    </location>
</feature>
<proteinExistence type="predicted"/>
<keyword evidence="4" id="KW-1185">Reference proteome</keyword>
<dbReference type="Gene3D" id="1.20.1050.10">
    <property type="match status" value="1"/>
</dbReference>
<dbReference type="InterPro" id="IPR040079">
    <property type="entry name" value="Glutathione_S-Trfase"/>
</dbReference>
<dbReference type="RefSeq" id="WP_326295470.1">
    <property type="nucleotide sequence ID" value="NZ_JAYLLH010000001.1"/>
</dbReference>
<dbReference type="PROSITE" id="PS50405">
    <property type="entry name" value="GST_CTER"/>
    <property type="match status" value="1"/>
</dbReference>
<dbReference type="SUPFAM" id="SSF52833">
    <property type="entry name" value="Thioredoxin-like"/>
    <property type="match status" value="1"/>
</dbReference>
<dbReference type="PROSITE" id="PS50404">
    <property type="entry name" value="GST_NTER"/>
    <property type="match status" value="1"/>
</dbReference>
<gene>
    <name evidence="3" type="ORF">VK792_01285</name>
</gene>
<evidence type="ECO:0000259" key="2">
    <source>
        <dbReference type="PROSITE" id="PS50405"/>
    </source>
</evidence>
<protein>
    <submittedName>
        <fullName evidence="3">Glutathione S-transferase family protein</fullName>
    </submittedName>
</protein>
<evidence type="ECO:0000313" key="4">
    <source>
        <dbReference type="Proteomes" id="UP001348149"/>
    </source>
</evidence>
<organism evidence="3 4">
    <name type="scientific">Mesobacterium hydrothermale</name>
    <dbReference type="NCBI Taxonomy" id="3111907"/>
    <lineage>
        <taxon>Bacteria</taxon>
        <taxon>Pseudomonadati</taxon>
        <taxon>Pseudomonadota</taxon>
        <taxon>Alphaproteobacteria</taxon>
        <taxon>Rhodobacterales</taxon>
        <taxon>Roseobacteraceae</taxon>
        <taxon>Mesobacterium</taxon>
    </lineage>
</organism>
<name>A0ABU6HBR7_9RHOB</name>
<feature type="domain" description="GST N-terminal" evidence="1">
    <location>
        <begin position="1"/>
        <end position="75"/>
    </location>
</feature>
<dbReference type="Gene3D" id="3.40.30.10">
    <property type="entry name" value="Glutaredoxin"/>
    <property type="match status" value="1"/>
</dbReference>
<dbReference type="PANTHER" id="PTHR44051:SF8">
    <property type="entry name" value="GLUTATHIONE S-TRANSFERASE GSTA"/>
    <property type="match status" value="1"/>
</dbReference>
<comment type="caution">
    <text evidence="3">The sequence shown here is derived from an EMBL/GenBank/DDBJ whole genome shotgun (WGS) entry which is preliminary data.</text>
</comment>
<dbReference type="Pfam" id="PF13409">
    <property type="entry name" value="GST_N_2"/>
    <property type="match status" value="1"/>
</dbReference>
<dbReference type="SUPFAM" id="SSF47616">
    <property type="entry name" value="GST C-terminal domain-like"/>
    <property type="match status" value="1"/>
</dbReference>
<evidence type="ECO:0000313" key="3">
    <source>
        <dbReference type="EMBL" id="MEC3859904.1"/>
    </source>
</evidence>
<reference evidence="3 4" key="1">
    <citation type="submission" date="2024-01" db="EMBL/GenBank/DDBJ databases">
        <title>Mesobacterium rodlantinim sp. nov., isolated from shallow sea hydrothermal systems off Kueishantao Island.</title>
        <authorList>
            <person name="Su Z."/>
            <person name="Tang K."/>
        </authorList>
    </citation>
    <scope>NUCLEOTIDE SEQUENCE [LARGE SCALE GENOMIC DNA]</scope>
    <source>
        <strain evidence="3 4">TK19101</strain>
    </source>
</reference>
<accession>A0ABU6HBR7</accession>
<sequence length="196" mass="21595">MYKLIGTAGTRAFRVLWMLEELGVDYDHLGAAPRSPDVTAVSPLGKVPVLMVDDVAIPDSTAILTFLADKHGALTFPAGSLERARQDAMTFRALDELDAVLWVAARHSFILPEEHRVPEVKNSLKHEFQHNLARIAAEIEGPFVMGETMTIADIVLCHCGSWARAAQFPDAPPAFVEYMRGLRGREAFKRASAKRA</sequence>
<dbReference type="SFLD" id="SFLDS00019">
    <property type="entry name" value="Glutathione_Transferase_(cytos"/>
    <property type="match status" value="1"/>
</dbReference>
<dbReference type="InterPro" id="IPR004045">
    <property type="entry name" value="Glutathione_S-Trfase_N"/>
</dbReference>
<dbReference type="InterPro" id="IPR010987">
    <property type="entry name" value="Glutathione-S-Trfase_C-like"/>
</dbReference>
<dbReference type="Proteomes" id="UP001348149">
    <property type="component" value="Unassembled WGS sequence"/>
</dbReference>
<dbReference type="CDD" id="cd03046">
    <property type="entry name" value="GST_N_GTT1_like"/>
    <property type="match status" value="1"/>
</dbReference>